<gene>
    <name evidence="1" type="primary">xynZ_1</name>
    <name evidence="1" type="ORF">MgSA37_01094</name>
</gene>
<organism evidence="1 2">
    <name type="scientific">Mucilaginibacter gotjawali</name>
    <dbReference type="NCBI Taxonomy" id="1550579"/>
    <lineage>
        <taxon>Bacteria</taxon>
        <taxon>Pseudomonadati</taxon>
        <taxon>Bacteroidota</taxon>
        <taxon>Sphingobacteriia</taxon>
        <taxon>Sphingobacteriales</taxon>
        <taxon>Sphingobacteriaceae</taxon>
        <taxon>Mucilaginibacter</taxon>
    </lineage>
</organism>
<keyword evidence="1" id="KW-0858">Xylan degradation</keyword>
<name>A0A110B1M5_9SPHI</name>
<keyword evidence="2" id="KW-1185">Reference proteome</keyword>
<dbReference type="Pfam" id="PF00756">
    <property type="entry name" value="Esterase"/>
    <property type="match status" value="1"/>
</dbReference>
<dbReference type="PANTHER" id="PTHR48098">
    <property type="entry name" value="ENTEROCHELIN ESTERASE-RELATED"/>
    <property type="match status" value="1"/>
</dbReference>
<dbReference type="PANTHER" id="PTHR48098:SF1">
    <property type="entry name" value="DIACYLGLYCEROL ACYLTRANSFERASE_MYCOLYLTRANSFERASE AG85A"/>
    <property type="match status" value="1"/>
</dbReference>
<dbReference type="EC" id="3.2.1.8" evidence="1"/>
<keyword evidence="1" id="KW-0624">Polysaccharide degradation</keyword>
<dbReference type="Gene3D" id="3.40.50.1820">
    <property type="entry name" value="alpha/beta hydrolase"/>
    <property type="match status" value="1"/>
</dbReference>
<protein>
    <submittedName>
        <fullName evidence="1">Endo-1,4-beta-xylanase Z</fullName>
        <ecNumber evidence="1">3.2.1.8</ecNumber>
    </submittedName>
</protein>
<accession>A0A110B1M5</accession>
<evidence type="ECO:0000313" key="1">
    <source>
        <dbReference type="EMBL" id="BAU52930.1"/>
    </source>
</evidence>
<dbReference type="SUPFAM" id="SSF53474">
    <property type="entry name" value="alpha/beta-Hydrolases"/>
    <property type="match status" value="1"/>
</dbReference>
<dbReference type="OrthoDB" id="9803578at2"/>
<dbReference type="AlphaFoldDB" id="A0A110B1M5"/>
<dbReference type="RefSeq" id="WP_096350194.1">
    <property type="nucleotide sequence ID" value="NZ_AP017313.1"/>
</dbReference>
<dbReference type="GO" id="GO:0045493">
    <property type="term" value="P:xylan catabolic process"/>
    <property type="evidence" value="ECO:0007669"/>
    <property type="project" value="UniProtKB-KW"/>
</dbReference>
<proteinExistence type="predicted"/>
<dbReference type="GO" id="GO:0016747">
    <property type="term" value="F:acyltransferase activity, transferring groups other than amino-acyl groups"/>
    <property type="evidence" value="ECO:0007669"/>
    <property type="project" value="TreeGrafter"/>
</dbReference>
<dbReference type="KEGG" id="mgot:MgSA37_01094"/>
<dbReference type="EMBL" id="AP017313">
    <property type="protein sequence ID" value="BAU52930.1"/>
    <property type="molecule type" value="Genomic_DNA"/>
</dbReference>
<dbReference type="GO" id="GO:0031176">
    <property type="term" value="F:endo-1,4-beta-xylanase activity"/>
    <property type="evidence" value="ECO:0007669"/>
    <property type="project" value="UniProtKB-EC"/>
</dbReference>
<dbReference type="InterPro" id="IPR029058">
    <property type="entry name" value="AB_hydrolase_fold"/>
</dbReference>
<reference evidence="1 2" key="1">
    <citation type="submission" date="2015-12" db="EMBL/GenBank/DDBJ databases">
        <title>Genome sequence of Mucilaginibacter gotjawali.</title>
        <authorList>
            <person name="Lee J.S."/>
            <person name="Lee K.C."/>
            <person name="Kim K.K."/>
            <person name="Lee B.W."/>
        </authorList>
    </citation>
    <scope>NUCLEOTIDE SEQUENCE [LARGE SCALE GENOMIC DNA]</scope>
    <source>
        <strain evidence="1 2">SA3-7</strain>
    </source>
</reference>
<keyword evidence="1" id="KW-0119">Carbohydrate metabolism</keyword>
<sequence length="276" mass="31325">MITYKRFLTLSLIFLTAALLKVHAATVDTVLTHSAAMNKDIKAVVIRPDDYSTAKKFPVLYLLHGFSGNYSDWILKVPSIKKLSDVYNMVIVCPDGGFASWYFDSPVSREWQFETYISKELISYIDSHYSTITDRSGRAITGLSMGGHGAFYLAFKHLELYGAAGSMSGGVDLRPFPDSFGIEQVLGKYSLFPQRWEQNSVINMVYLLKPNSLAIIFDCGSSDFLFEANKALHEKLLERNIPHDFTVRPGAHSWDYWGNSINYQALFFSRFFNKEK</sequence>
<dbReference type="Proteomes" id="UP000218263">
    <property type="component" value="Chromosome"/>
</dbReference>
<dbReference type="InterPro" id="IPR000801">
    <property type="entry name" value="Esterase-like"/>
</dbReference>
<keyword evidence="1" id="KW-0326">Glycosidase</keyword>
<keyword evidence="1" id="KW-0378">Hydrolase</keyword>
<evidence type="ECO:0000313" key="2">
    <source>
        <dbReference type="Proteomes" id="UP000218263"/>
    </source>
</evidence>
<dbReference type="InterPro" id="IPR050583">
    <property type="entry name" value="Mycobacterial_A85_antigen"/>
</dbReference>